<dbReference type="Gene3D" id="2.130.10.10">
    <property type="entry name" value="YVTN repeat-like/Quinoprotein amine dehydrogenase"/>
    <property type="match status" value="2"/>
</dbReference>
<name>D7G633_ECTSI</name>
<dbReference type="SUPFAM" id="SSF50998">
    <property type="entry name" value="Quinoprotein alcohol dehydrogenase-like"/>
    <property type="match status" value="1"/>
</dbReference>
<dbReference type="InterPro" id="IPR036322">
    <property type="entry name" value="WD40_repeat_dom_sf"/>
</dbReference>
<feature type="compositionally biased region" description="Basic and acidic residues" evidence="3">
    <location>
        <begin position="1321"/>
        <end position="1333"/>
    </location>
</feature>
<keyword evidence="1" id="KW-0677">Repeat</keyword>
<gene>
    <name evidence="5" type="primary">WD40</name>
    <name evidence="5" type="ORF">Esi_0071_0055</name>
</gene>
<dbReference type="STRING" id="2880.D7G633"/>
<evidence type="ECO:0000313" key="6">
    <source>
        <dbReference type="Proteomes" id="UP000002630"/>
    </source>
</evidence>
<feature type="region of interest" description="Disordered" evidence="3">
    <location>
        <begin position="1080"/>
        <end position="1272"/>
    </location>
</feature>
<proteinExistence type="predicted"/>
<feature type="compositionally biased region" description="Basic and acidic residues" evidence="3">
    <location>
        <begin position="1086"/>
        <end position="1099"/>
    </location>
</feature>
<feature type="compositionally biased region" description="Gly residues" evidence="3">
    <location>
        <begin position="809"/>
        <end position="832"/>
    </location>
</feature>
<feature type="compositionally biased region" description="Gly residues" evidence="3">
    <location>
        <begin position="630"/>
        <end position="641"/>
    </location>
</feature>
<evidence type="ECO:0000256" key="3">
    <source>
        <dbReference type="SAM" id="MobiDB-lite"/>
    </source>
</evidence>
<feature type="compositionally biased region" description="Low complexity" evidence="3">
    <location>
        <begin position="595"/>
        <end position="611"/>
    </location>
</feature>
<feature type="signal peptide" evidence="4">
    <location>
        <begin position="1"/>
        <end position="29"/>
    </location>
</feature>
<keyword evidence="2" id="KW-0853">WD repeat</keyword>
<evidence type="ECO:0000256" key="2">
    <source>
        <dbReference type="PROSITE-ProRule" id="PRU00221"/>
    </source>
</evidence>
<feature type="compositionally biased region" description="Gly residues" evidence="3">
    <location>
        <begin position="297"/>
        <end position="312"/>
    </location>
</feature>
<dbReference type="PANTHER" id="PTHR44324:SF4">
    <property type="entry name" value="WD40 REPEAT DOMAIN 95"/>
    <property type="match status" value="1"/>
</dbReference>
<dbReference type="Pfam" id="PF00400">
    <property type="entry name" value="WD40"/>
    <property type="match status" value="5"/>
</dbReference>
<dbReference type="SMART" id="SM00320">
    <property type="entry name" value="WD40"/>
    <property type="match status" value="8"/>
</dbReference>
<feature type="compositionally biased region" description="Polar residues" evidence="3">
    <location>
        <begin position="650"/>
        <end position="667"/>
    </location>
</feature>
<feature type="compositionally biased region" description="Low complexity" evidence="3">
    <location>
        <begin position="1242"/>
        <end position="1268"/>
    </location>
</feature>
<feature type="compositionally biased region" description="Low complexity" evidence="3">
    <location>
        <begin position="1106"/>
        <end position="1118"/>
    </location>
</feature>
<dbReference type="eggNOG" id="KOG0267">
    <property type="taxonomic scope" value="Eukaryota"/>
</dbReference>
<dbReference type="InterPro" id="IPR051242">
    <property type="entry name" value="WD-EF-hand_domain"/>
</dbReference>
<feature type="compositionally biased region" description="Gly residues" evidence="3">
    <location>
        <begin position="106"/>
        <end position="117"/>
    </location>
</feature>
<dbReference type="PANTHER" id="PTHR44324">
    <property type="entry name" value="WD40 REPEAT DOMAIN 95"/>
    <property type="match status" value="1"/>
</dbReference>
<organism evidence="5 6">
    <name type="scientific">Ectocarpus siliculosus</name>
    <name type="common">Brown alga</name>
    <name type="synonym">Conferva siliculosa</name>
    <dbReference type="NCBI Taxonomy" id="2880"/>
    <lineage>
        <taxon>Eukaryota</taxon>
        <taxon>Sar</taxon>
        <taxon>Stramenopiles</taxon>
        <taxon>Ochrophyta</taxon>
        <taxon>PX clade</taxon>
        <taxon>Phaeophyceae</taxon>
        <taxon>Ectocarpales</taxon>
        <taxon>Ectocarpaceae</taxon>
        <taxon>Ectocarpus</taxon>
    </lineage>
</organism>
<dbReference type="InParanoid" id="D7G633"/>
<dbReference type="SUPFAM" id="SSF50978">
    <property type="entry name" value="WD40 repeat-like"/>
    <property type="match status" value="1"/>
</dbReference>
<feature type="compositionally biased region" description="Low complexity" evidence="3">
    <location>
        <begin position="729"/>
        <end position="745"/>
    </location>
</feature>
<feature type="region of interest" description="Disordered" evidence="3">
    <location>
        <begin position="97"/>
        <end position="117"/>
    </location>
</feature>
<evidence type="ECO:0000256" key="4">
    <source>
        <dbReference type="SAM" id="SignalP"/>
    </source>
</evidence>
<reference evidence="5 6" key="1">
    <citation type="journal article" date="2010" name="Nature">
        <title>The Ectocarpus genome and the independent evolution of multicellularity in brown algae.</title>
        <authorList>
            <person name="Cock J.M."/>
            <person name="Sterck L."/>
            <person name="Rouze P."/>
            <person name="Scornet D."/>
            <person name="Allen A.E."/>
            <person name="Amoutzias G."/>
            <person name="Anthouard V."/>
            <person name="Artiguenave F."/>
            <person name="Aury J.M."/>
            <person name="Badger J.H."/>
            <person name="Beszteri B."/>
            <person name="Billiau K."/>
            <person name="Bonnet E."/>
            <person name="Bothwell J.H."/>
            <person name="Bowler C."/>
            <person name="Boyen C."/>
            <person name="Brownlee C."/>
            <person name="Carrano C.J."/>
            <person name="Charrier B."/>
            <person name="Cho G.Y."/>
            <person name="Coelho S.M."/>
            <person name="Collen J."/>
            <person name="Corre E."/>
            <person name="Da Silva C."/>
            <person name="Delage L."/>
            <person name="Delaroque N."/>
            <person name="Dittami S.M."/>
            <person name="Doulbeau S."/>
            <person name="Elias M."/>
            <person name="Farnham G."/>
            <person name="Gachon C.M."/>
            <person name="Gschloessl B."/>
            <person name="Heesch S."/>
            <person name="Jabbari K."/>
            <person name="Jubin C."/>
            <person name="Kawai H."/>
            <person name="Kimura K."/>
            <person name="Kloareg B."/>
            <person name="Kupper F.C."/>
            <person name="Lang D."/>
            <person name="Le Bail A."/>
            <person name="Leblanc C."/>
            <person name="Lerouge P."/>
            <person name="Lohr M."/>
            <person name="Lopez P.J."/>
            <person name="Martens C."/>
            <person name="Maumus F."/>
            <person name="Michel G."/>
            <person name="Miranda-Saavedra D."/>
            <person name="Morales J."/>
            <person name="Moreau H."/>
            <person name="Motomura T."/>
            <person name="Nagasato C."/>
            <person name="Napoli C.A."/>
            <person name="Nelson D.R."/>
            <person name="Nyvall-Collen P."/>
            <person name="Peters A.F."/>
            <person name="Pommier C."/>
            <person name="Potin P."/>
            <person name="Poulain J."/>
            <person name="Quesneville H."/>
            <person name="Read B."/>
            <person name="Rensing S.A."/>
            <person name="Ritter A."/>
            <person name="Rousvoal S."/>
            <person name="Samanta M."/>
            <person name="Samson G."/>
            <person name="Schroeder D.C."/>
            <person name="Segurens B."/>
            <person name="Strittmatter M."/>
            <person name="Tonon T."/>
            <person name="Tregear J.W."/>
            <person name="Valentin K."/>
            <person name="von Dassow P."/>
            <person name="Yamagishi T."/>
            <person name="Van de Peer Y."/>
            <person name="Wincker P."/>
        </authorList>
    </citation>
    <scope>NUCLEOTIDE SEQUENCE [LARGE SCALE GENOMIC DNA]</scope>
    <source>
        <strain evidence="6">Ec32 / CCAP1310/4</strain>
    </source>
</reference>
<feature type="repeat" description="WD" evidence="2">
    <location>
        <begin position="195"/>
        <end position="227"/>
    </location>
</feature>
<feature type="compositionally biased region" description="Basic and acidic residues" evidence="3">
    <location>
        <begin position="1119"/>
        <end position="1132"/>
    </location>
</feature>
<feature type="region of interest" description="Disordered" evidence="3">
    <location>
        <begin position="577"/>
        <end position="672"/>
    </location>
</feature>
<sequence>MCRERVKSWMWRRSWFATALLSSSPASMGHSGQVLAMAFVAAPFNVLVTSGEKDRMLRCWDMILKPKLDAVVGPAGKRQAKACEPQVMLKWLRSLRSGGVDPPRSSGGGGGSGGDSKGNGAADVSAILVSGGAGGTVNIWQLTAKHLEILNTLPGHTGAVTSACVLPHPEVFVTGSLDADIRVWATKTYKFKRVMKGHSRGVVTIDYSPTQRVIVSAGFDHDILVWSPVAGQVICRLSGHGCSLVAARVSAVSSDVISVSMDGIIKVWDSANFKCVQTIHSHRQQEKRPGAPSSSAGRGGKGAGHGGGGGKMQWGKASQDGGEAKTKSKASLAPGGCGVVDLFLFEGETSRLLVCRGTELDFHDNGRAGEKDVTDSNQTIDVMYHSETGTFASVASTGIKLWDARTGRLTRVYGVPPRPATFSSGGRWAKRRRAGLGAAGGVGFSRVVDVNGDCGDAEGTGRFRGVEAGEAEEITSACIDSRGHQIVMGFNTGRVACARYLTGRLVGQLDFHPGEIMVLDPALEAIRMERSNQIVEGTVVNVASAVKQLMVGAKILRAKKTFLTTLESFRGRNWRSDSNRGGTAGEATAWSGAPTITTVTDTNSSTSTLLTREGGGTGMPSGVSSNMGGQPPGGGGQGEGGRATLRGKSDSNMFIDNDNSTSASGNDRTSERQIVARSGKGNHGNNAKSVRIAGVGGVIAEGADFTDEDREVAQQAGGGKVEELRSPRAVAEAPTGAAATVGGMTPTPPVGQKPRPSSSSLFNKKFAKRFLRSGGGGGGSSSSRSDRLRQRDGEDQESPLRRRRRHVQGGTGGEGQGHDGGGANNKGGGYAGGKKIDGRGGGGRKGGKDAQVNIGSRFRSHITTVAVSHMYQLAATGSLNGNVIVWDVQRGPSTCGLATLEAHNGYQVNSICFLEPHAALVTCNLEGTIAVWRMGPAPDPLKDYRGLGEESGEQGFGDDDDRRINATTTAAARAAAGGGDPVVATIRAGSKGRRRATGERMAPSSEWRCVALFFNNNTSPSNAAPAFPGEGLGVGGCSQGQEAPVPAAVNSLAWSSLEERLFTGDTVGFVKVWDIKGALTSSGTEDESRQVAKTSKDGISKMVHNDSSSITIDSSTISGEDKEKEKERKENDDNQQNNTANNNYNDTITTSTTTTTTDNPDNVNNNNDVDINAMVAMKHEEEENEGPETPSHRGSAQLTACIPPPSMAPLDANLRDDFSSLGLADGDATSSDEDDGIGMNGGSKAAGTSSSAHGEHSLWSSESSESISGQDYGDRFGRGVGLRFVRRLDEWRPGKEGRQEVIKVKVFEGQGVSFRGVAIVGRDRPRPGADNHGRYRGNRRRPMTKSGTVIVVTITPDKLVRFWTSGGDLLGSLDQLSFSPPTIFLDRSASRT</sequence>
<accession>D7G633</accession>
<evidence type="ECO:0000313" key="5">
    <source>
        <dbReference type="EMBL" id="CBJ27442.1"/>
    </source>
</evidence>
<feature type="compositionally biased region" description="Low complexity" evidence="3">
    <location>
        <begin position="1134"/>
        <end position="1172"/>
    </location>
</feature>
<feature type="repeat" description="WD" evidence="2">
    <location>
        <begin position="237"/>
        <end position="278"/>
    </location>
</feature>
<feature type="region of interest" description="Disordered" evidence="3">
    <location>
        <begin position="1321"/>
        <end position="1341"/>
    </location>
</feature>
<keyword evidence="6" id="KW-1185">Reference proteome</keyword>
<dbReference type="PROSITE" id="PS50082">
    <property type="entry name" value="WD_REPEATS_2"/>
    <property type="match status" value="4"/>
</dbReference>
<dbReference type="EMBL" id="FN649760">
    <property type="protein sequence ID" value="CBJ27442.1"/>
    <property type="molecule type" value="Genomic_DNA"/>
</dbReference>
<feature type="repeat" description="WD" evidence="2">
    <location>
        <begin position="153"/>
        <end position="194"/>
    </location>
</feature>
<feature type="region of interest" description="Disordered" evidence="3">
    <location>
        <begin position="279"/>
        <end position="332"/>
    </location>
</feature>
<dbReference type="PROSITE" id="PS50294">
    <property type="entry name" value="WD_REPEATS_REGION"/>
    <property type="match status" value="2"/>
</dbReference>
<dbReference type="InterPro" id="IPR001680">
    <property type="entry name" value="WD40_rpt"/>
</dbReference>
<dbReference type="InterPro" id="IPR015943">
    <property type="entry name" value="WD40/YVTN_repeat-like_dom_sf"/>
</dbReference>
<feature type="region of interest" description="Disordered" evidence="3">
    <location>
        <begin position="706"/>
        <end position="851"/>
    </location>
</feature>
<protein>
    <submittedName>
        <fullName evidence="5">WD40 domain containing protein</fullName>
    </submittedName>
</protein>
<dbReference type="InterPro" id="IPR011047">
    <property type="entry name" value="Quinoprotein_ADH-like_sf"/>
</dbReference>
<feature type="compositionally biased region" description="Basic and acidic residues" evidence="3">
    <location>
        <begin position="784"/>
        <end position="793"/>
    </location>
</feature>
<dbReference type="Proteomes" id="UP000002630">
    <property type="component" value="Unassembled WGS sequence"/>
</dbReference>
<dbReference type="OrthoDB" id="1068471at2759"/>
<keyword evidence="4" id="KW-0732">Signal</keyword>
<feature type="repeat" description="WD" evidence="2">
    <location>
        <begin position="27"/>
        <end position="62"/>
    </location>
</feature>
<feature type="chain" id="PRO_5003096197" evidence="4">
    <location>
        <begin position="30"/>
        <end position="1392"/>
    </location>
</feature>
<evidence type="ECO:0000256" key="1">
    <source>
        <dbReference type="ARBA" id="ARBA00022737"/>
    </source>
</evidence>